<dbReference type="PROSITE" id="PS01124">
    <property type="entry name" value="HTH_ARAC_FAMILY_2"/>
    <property type="match status" value="1"/>
</dbReference>
<evidence type="ECO:0000313" key="4">
    <source>
        <dbReference type="Proteomes" id="UP000198480"/>
    </source>
</evidence>
<name>A0A239H0V7_9BACT</name>
<dbReference type="RefSeq" id="WP_089242472.1">
    <property type="nucleotide sequence ID" value="NZ_FZOK01000022.1"/>
</dbReference>
<dbReference type="GO" id="GO:0003700">
    <property type="term" value="F:DNA-binding transcription factor activity"/>
    <property type="evidence" value="ECO:0007669"/>
    <property type="project" value="InterPro"/>
</dbReference>
<evidence type="ECO:0000256" key="1">
    <source>
        <dbReference type="ARBA" id="ARBA00023125"/>
    </source>
</evidence>
<keyword evidence="4" id="KW-1185">Reference proteome</keyword>
<dbReference type="Proteomes" id="UP000198480">
    <property type="component" value="Unassembled WGS sequence"/>
</dbReference>
<dbReference type="PANTHER" id="PTHR43280">
    <property type="entry name" value="ARAC-FAMILY TRANSCRIPTIONAL REGULATOR"/>
    <property type="match status" value="1"/>
</dbReference>
<accession>A0A239H0V7</accession>
<gene>
    <name evidence="3" type="ORF">SAMN06295967_1221</name>
</gene>
<dbReference type="AlphaFoldDB" id="A0A239H0V7"/>
<keyword evidence="1 3" id="KW-0238">DNA-binding</keyword>
<proteinExistence type="predicted"/>
<dbReference type="InterPro" id="IPR001387">
    <property type="entry name" value="Cro/C1-type_HTH"/>
</dbReference>
<evidence type="ECO:0000259" key="2">
    <source>
        <dbReference type="PROSITE" id="PS01124"/>
    </source>
</evidence>
<dbReference type="InterPro" id="IPR010982">
    <property type="entry name" value="Lambda_DNA-bd_dom_sf"/>
</dbReference>
<dbReference type="OrthoDB" id="704028at2"/>
<dbReference type="Gene3D" id="1.10.10.60">
    <property type="entry name" value="Homeodomain-like"/>
    <property type="match status" value="2"/>
</dbReference>
<dbReference type="InterPro" id="IPR018060">
    <property type="entry name" value="HTH_AraC"/>
</dbReference>
<dbReference type="PANTHER" id="PTHR43280:SF29">
    <property type="entry name" value="ARAC-FAMILY TRANSCRIPTIONAL REGULATOR"/>
    <property type="match status" value="1"/>
</dbReference>
<dbReference type="EMBL" id="FZOK01000022">
    <property type="protein sequence ID" value="SNS75020.1"/>
    <property type="molecule type" value="Genomic_DNA"/>
</dbReference>
<organism evidence="3 4">
    <name type="scientific">Belliella buryatensis</name>
    <dbReference type="NCBI Taxonomy" id="1500549"/>
    <lineage>
        <taxon>Bacteria</taxon>
        <taxon>Pseudomonadati</taxon>
        <taxon>Bacteroidota</taxon>
        <taxon>Cytophagia</taxon>
        <taxon>Cytophagales</taxon>
        <taxon>Cyclobacteriaceae</taxon>
        <taxon>Belliella</taxon>
    </lineage>
</organism>
<dbReference type="CDD" id="cd00093">
    <property type="entry name" value="HTH_XRE"/>
    <property type="match status" value="1"/>
</dbReference>
<dbReference type="Pfam" id="PF12833">
    <property type="entry name" value="HTH_18"/>
    <property type="match status" value="1"/>
</dbReference>
<evidence type="ECO:0000313" key="3">
    <source>
        <dbReference type="EMBL" id="SNS75020.1"/>
    </source>
</evidence>
<dbReference type="SUPFAM" id="SSF47413">
    <property type="entry name" value="lambda repressor-like DNA-binding domains"/>
    <property type="match status" value="1"/>
</dbReference>
<dbReference type="GO" id="GO:0043565">
    <property type="term" value="F:sequence-specific DNA binding"/>
    <property type="evidence" value="ECO:0007669"/>
    <property type="project" value="InterPro"/>
</dbReference>
<sequence length="134" mass="15511">MELEEQEDVIFKLNIAIDFKQVYKDPDLSLTKLASILGVHYGTLSKIIKNKYGVGFRKFLNEVRIKKLIGEIQFESTRPKVEQCMVMSGFRSRITFFNAFRSQTGISLSAYYKSHFQSKNLKIIIFDSVDQEGK</sequence>
<dbReference type="SMART" id="SM00342">
    <property type="entry name" value="HTH_ARAC"/>
    <property type="match status" value="1"/>
</dbReference>
<protein>
    <submittedName>
        <fullName evidence="3">AraC-type DNA-binding protein</fullName>
    </submittedName>
</protein>
<feature type="domain" description="HTH araC/xylS-type" evidence="2">
    <location>
        <begin position="23"/>
        <end position="114"/>
    </location>
</feature>
<reference evidence="4" key="1">
    <citation type="submission" date="2017-06" db="EMBL/GenBank/DDBJ databases">
        <authorList>
            <person name="Varghese N."/>
            <person name="Submissions S."/>
        </authorList>
    </citation>
    <scope>NUCLEOTIDE SEQUENCE [LARGE SCALE GENOMIC DNA]</scope>
    <source>
        <strain evidence="4">5C</strain>
    </source>
</reference>